<dbReference type="OrthoDB" id="6857936at2"/>
<sequence length="241" mass="27350">MSSKTFEERSIKLPGVVTEDYCILASTSVTSLRNGTVWTNKDSTVSTVISKNHQRLSDEQSLISIVMAPGDNELGTATTATAMFEVTSVGDHYLSTHRVTFKDFTHMQDNQWNATVYGTPLLNDTPESLIDPYVMLSEYQFFMAARVNDNVKDEGSQERISKKIYTKLANNLYSNEIVTPYKTYTNSKAFNNDDMFRTLASDDLYVDESAEWLVKEKQVYYLLTLGGIDFYGRELRLIKAE</sequence>
<dbReference type="EMBL" id="CABVJC010000003">
    <property type="protein sequence ID" value="VVP96337.1"/>
    <property type="molecule type" value="Genomic_DNA"/>
</dbReference>
<evidence type="ECO:0000313" key="2">
    <source>
        <dbReference type="Proteomes" id="UP000326452"/>
    </source>
</evidence>
<organism evidence="1 2">
    <name type="scientific">Pseudomonas fluorescens</name>
    <dbReference type="NCBI Taxonomy" id="294"/>
    <lineage>
        <taxon>Bacteria</taxon>
        <taxon>Pseudomonadati</taxon>
        <taxon>Pseudomonadota</taxon>
        <taxon>Gammaproteobacteria</taxon>
        <taxon>Pseudomonadales</taxon>
        <taxon>Pseudomonadaceae</taxon>
        <taxon>Pseudomonas</taxon>
    </lineage>
</organism>
<protein>
    <submittedName>
        <fullName evidence="1">Uncharacterized protein</fullName>
    </submittedName>
</protein>
<dbReference type="RefSeq" id="WP_150692993.1">
    <property type="nucleotide sequence ID" value="NZ_CABVJC010000003.1"/>
</dbReference>
<name>A0A5E7TF00_PSEFL</name>
<evidence type="ECO:0000313" key="1">
    <source>
        <dbReference type="EMBL" id="VVP96337.1"/>
    </source>
</evidence>
<reference evidence="1 2" key="1">
    <citation type="submission" date="2019-09" db="EMBL/GenBank/DDBJ databases">
        <authorList>
            <person name="Chandra G."/>
            <person name="Truman W A."/>
        </authorList>
    </citation>
    <scope>NUCLEOTIDE SEQUENCE [LARGE SCALE GENOMIC DNA]</scope>
    <source>
        <strain evidence="1">PS941</strain>
    </source>
</reference>
<dbReference type="AlphaFoldDB" id="A0A5E7TF00"/>
<gene>
    <name evidence="1" type="ORF">PS941_02161</name>
</gene>
<accession>A0A5E7TF00</accession>
<dbReference type="Proteomes" id="UP000326452">
    <property type="component" value="Unassembled WGS sequence"/>
</dbReference>
<proteinExistence type="predicted"/>